<keyword evidence="5 6" id="KW-0472">Membrane</keyword>
<dbReference type="InterPro" id="IPR011701">
    <property type="entry name" value="MFS"/>
</dbReference>
<feature type="transmembrane region" description="Helical" evidence="6">
    <location>
        <begin position="139"/>
        <end position="160"/>
    </location>
</feature>
<evidence type="ECO:0000256" key="6">
    <source>
        <dbReference type="SAM" id="Phobius"/>
    </source>
</evidence>
<feature type="transmembrane region" description="Helical" evidence="6">
    <location>
        <begin position="333"/>
        <end position="353"/>
    </location>
</feature>
<organism evidence="8 9">
    <name type="scientific">Pectinatus haikarae</name>
    <dbReference type="NCBI Taxonomy" id="349096"/>
    <lineage>
        <taxon>Bacteria</taxon>
        <taxon>Bacillati</taxon>
        <taxon>Bacillota</taxon>
        <taxon>Negativicutes</taxon>
        <taxon>Selenomonadales</taxon>
        <taxon>Selenomonadaceae</taxon>
        <taxon>Pectinatus</taxon>
    </lineage>
</organism>
<dbReference type="InterPro" id="IPR020846">
    <property type="entry name" value="MFS_dom"/>
</dbReference>
<dbReference type="Proteomes" id="UP001239167">
    <property type="component" value="Unassembled WGS sequence"/>
</dbReference>
<feature type="transmembrane region" description="Helical" evidence="6">
    <location>
        <begin position="47"/>
        <end position="65"/>
    </location>
</feature>
<dbReference type="RefSeq" id="WP_196605597.1">
    <property type="nucleotide sequence ID" value="NZ_CP116940.1"/>
</dbReference>
<dbReference type="InterPro" id="IPR052714">
    <property type="entry name" value="MFS_Exporter"/>
</dbReference>
<dbReference type="CDD" id="cd17489">
    <property type="entry name" value="MFS_YfcJ_like"/>
    <property type="match status" value="1"/>
</dbReference>
<evidence type="ECO:0000256" key="2">
    <source>
        <dbReference type="ARBA" id="ARBA00022448"/>
    </source>
</evidence>
<evidence type="ECO:0000256" key="4">
    <source>
        <dbReference type="ARBA" id="ARBA00022989"/>
    </source>
</evidence>
<dbReference type="EMBL" id="JAUSUE010000013">
    <property type="protein sequence ID" value="MDQ0204179.1"/>
    <property type="molecule type" value="Genomic_DNA"/>
</dbReference>
<keyword evidence="2" id="KW-0813">Transport</keyword>
<evidence type="ECO:0000313" key="8">
    <source>
        <dbReference type="EMBL" id="MDQ0204179.1"/>
    </source>
</evidence>
<keyword evidence="3 6" id="KW-0812">Transmembrane</keyword>
<accession>A0ABT9YAQ0</accession>
<evidence type="ECO:0000256" key="1">
    <source>
        <dbReference type="ARBA" id="ARBA00004651"/>
    </source>
</evidence>
<comment type="subcellular location">
    <subcellularLocation>
        <location evidence="1">Cell membrane</location>
        <topology evidence="1">Multi-pass membrane protein</topology>
    </subcellularLocation>
</comment>
<feature type="transmembrane region" description="Helical" evidence="6">
    <location>
        <begin position="300"/>
        <end position="321"/>
    </location>
</feature>
<gene>
    <name evidence="8" type="ORF">J2S01_001904</name>
</gene>
<feature type="transmembrane region" description="Helical" evidence="6">
    <location>
        <begin position="248"/>
        <end position="268"/>
    </location>
</feature>
<feature type="transmembrane region" description="Helical" evidence="6">
    <location>
        <begin position="365"/>
        <end position="383"/>
    </location>
</feature>
<feature type="domain" description="Major facilitator superfamily (MFS) profile" evidence="7">
    <location>
        <begin position="11"/>
        <end position="388"/>
    </location>
</feature>
<feature type="transmembrane region" description="Helical" evidence="6">
    <location>
        <begin position="12"/>
        <end position="35"/>
    </location>
</feature>
<feature type="transmembrane region" description="Helical" evidence="6">
    <location>
        <begin position="166"/>
        <end position="191"/>
    </location>
</feature>
<sequence length="399" mass="43833">MSKGSLFNKDFVLDTGINFVVYLIYYLLMVIIAVVAKEQLNASLSEAGLASGIFILGTLLARLQLGKEIELYGRKKTLYFGIIFYLVTTLMYFYIPNLAVMYVVRFLNGMAYGVISTATNTIIASCIPEERRGEGINYYGLSTSLAAAIGPFLGMLLMLIANFNVIIITCVALIVLCVAGCFTLTVREMNLTEAERKQMKKCTLDNYVESRVMVISIIGFLMGFAYSSVLSFLAAYTREINLVDAGTFFFVVYAVIITITRPMTGVIFDRKGENYVLYPCYIFLAAGLFLLSVTGTSATLLLSGALVGLGYGTFMSNGQAVCIKLTPPHRISVALSTYFVALDLGIGVGPYILGSLRDFMAFQQLYAVAGAVAVVCFILYYFFYGRKTGRQTQTSAENF</sequence>
<dbReference type="PROSITE" id="PS50850">
    <property type="entry name" value="MFS"/>
    <property type="match status" value="1"/>
</dbReference>
<comment type="caution">
    <text evidence="8">The sequence shown here is derived from an EMBL/GenBank/DDBJ whole genome shotgun (WGS) entry which is preliminary data.</text>
</comment>
<proteinExistence type="predicted"/>
<evidence type="ECO:0000256" key="5">
    <source>
        <dbReference type="ARBA" id="ARBA00023136"/>
    </source>
</evidence>
<evidence type="ECO:0000259" key="7">
    <source>
        <dbReference type="PROSITE" id="PS50850"/>
    </source>
</evidence>
<protein>
    <submittedName>
        <fullName evidence="8">MFS family permease</fullName>
    </submittedName>
</protein>
<keyword evidence="9" id="KW-1185">Reference proteome</keyword>
<feature type="transmembrane region" description="Helical" evidence="6">
    <location>
        <begin position="212"/>
        <end position="236"/>
    </location>
</feature>
<feature type="transmembrane region" description="Helical" evidence="6">
    <location>
        <begin position="107"/>
        <end position="127"/>
    </location>
</feature>
<dbReference type="PANTHER" id="PTHR23531:SF1">
    <property type="entry name" value="QUINOLENE RESISTANCE PROTEIN NORA"/>
    <property type="match status" value="1"/>
</dbReference>
<keyword evidence="4 6" id="KW-1133">Transmembrane helix</keyword>
<reference evidence="8 9" key="1">
    <citation type="submission" date="2023-07" db="EMBL/GenBank/DDBJ databases">
        <title>Genomic Encyclopedia of Type Strains, Phase IV (KMG-IV): sequencing the most valuable type-strain genomes for metagenomic binning, comparative biology and taxonomic classification.</title>
        <authorList>
            <person name="Goeker M."/>
        </authorList>
    </citation>
    <scope>NUCLEOTIDE SEQUENCE [LARGE SCALE GENOMIC DNA]</scope>
    <source>
        <strain evidence="8 9">DSM 16980</strain>
    </source>
</reference>
<dbReference type="PANTHER" id="PTHR23531">
    <property type="entry name" value="QUINOLENE RESISTANCE PROTEIN NORA"/>
    <property type="match status" value="1"/>
</dbReference>
<dbReference type="SUPFAM" id="SSF103473">
    <property type="entry name" value="MFS general substrate transporter"/>
    <property type="match status" value="1"/>
</dbReference>
<evidence type="ECO:0000256" key="3">
    <source>
        <dbReference type="ARBA" id="ARBA00022692"/>
    </source>
</evidence>
<dbReference type="Gene3D" id="1.20.1250.20">
    <property type="entry name" value="MFS general substrate transporter like domains"/>
    <property type="match status" value="1"/>
</dbReference>
<feature type="transmembrane region" description="Helical" evidence="6">
    <location>
        <begin position="275"/>
        <end position="294"/>
    </location>
</feature>
<dbReference type="Pfam" id="PF07690">
    <property type="entry name" value="MFS_1"/>
    <property type="match status" value="1"/>
</dbReference>
<feature type="transmembrane region" description="Helical" evidence="6">
    <location>
        <begin position="77"/>
        <end position="95"/>
    </location>
</feature>
<dbReference type="InterPro" id="IPR036259">
    <property type="entry name" value="MFS_trans_sf"/>
</dbReference>
<evidence type="ECO:0000313" key="9">
    <source>
        <dbReference type="Proteomes" id="UP001239167"/>
    </source>
</evidence>
<name>A0ABT9YAQ0_9FIRM</name>